<keyword evidence="3" id="KW-1185">Reference proteome</keyword>
<proteinExistence type="predicted"/>
<dbReference type="InterPro" id="IPR013149">
    <property type="entry name" value="ADH-like_C"/>
</dbReference>
<dbReference type="InterPro" id="IPR020843">
    <property type="entry name" value="ER"/>
</dbReference>
<feature type="domain" description="Enoyl reductase (ER)" evidence="1">
    <location>
        <begin position="17"/>
        <end position="344"/>
    </location>
</feature>
<dbReference type="Gene3D" id="3.40.50.720">
    <property type="entry name" value="NAD(P)-binding Rossmann-like Domain"/>
    <property type="match status" value="1"/>
</dbReference>
<reference evidence="2 3" key="1">
    <citation type="submission" date="2018-11" db="EMBL/GenBank/DDBJ databases">
        <title>Genome assembly of Steccherinum ochraceum LE-BIN_3174, the white-rot fungus of the Steccherinaceae family (The Residual Polyporoid clade, Polyporales, Basidiomycota).</title>
        <authorList>
            <person name="Fedorova T.V."/>
            <person name="Glazunova O.A."/>
            <person name="Landesman E.O."/>
            <person name="Moiseenko K.V."/>
            <person name="Psurtseva N.V."/>
            <person name="Savinova O.S."/>
            <person name="Shakhova N.V."/>
            <person name="Tyazhelova T.V."/>
            <person name="Vasina D.V."/>
        </authorList>
    </citation>
    <scope>NUCLEOTIDE SEQUENCE [LARGE SCALE GENOMIC DNA]</scope>
    <source>
        <strain evidence="2 3">LE-BIN_3174</strain>
    </source>
</reference>
<dbReference type="Pfam" id="PF08240">
    <property type="entry name" value="ADH_N"/>
    <property type="match status" value="1"/>
</dbReference>
<evidence type="ECO:0000259" key="1">
    <source>
        <dbReference type="SMART" id="SM00829"/>
    </source>
</evidence>
<dbReference type="PANTHER" id="PTHR45348">
    <property type="entry name" value="HYPOTHETICAL OXIDOREDUCTASE (EUROFUNG)"/>
    <property type="match status" value="1"/>
</dbReference>
<comment type="caution">
    <text evidence="2">The sequence shown here is derived from an EMBL/GenBank/DDBJ whole genome shotgun (WGS) entry which is preliminary data.</text>
</comment>
<sequence>MSLPLTQQTLALITKQGEWELYSYHVDKPEAGEIAVKIEATALNPIDWKVQATSYNSFLKEYPAISGSDAAGIVAAIGDSVSNFAVGDRVFFQGFFTNRLATFKQYTIVPAEIAAKIPPSITFDQAATIPSALATAAVALYNSGNGIDLVAPWKEGGRGRYRGQPFVLFGGSTSVGQLVLQLAKLSGFSPIIATASSQNFELVKSFGATHVIDRNLSADKIAAAIREITSEPVKVVYDAISLESTQLPAYNVLSPGGSLILVLAPLISEGKLSADKKIVNTYGNVHFEGNRELGKDLYANLTRYLETGEIKPNAVEVLPNGLNGIVDGLARLQADQVSGLKLVVHPQETQ</sequence>
<dbReference type="SMART" id="SM00829">
    <property type="entry name" value="PKS_ER"/>
    <property type="match status" value="1"/>
</dbReference>
<dbReference type="InterPro" id="IPR011032">
    <property type="entry name" value="GroES-like_sf"/>
</dbReference>
<name>A0A4R0R526_9APHY</name>
<dbReference type="SUPFAM" id="SSF50129">
    <property type="entry name" value="GroES-like"/>
    <property type="match status" value="1"/>
</dbReference>
<evidence type="ECO:0000313" key="3">
    <source>
        <dbReference type="Proteomes" id="UP000292702"/>
    </source>
</evidence>
<dbReference type="Gene3D" id="3.90.180.10">
    <property type="entry name" value="Medium-chain alcohol dehydrogenases, catalytic domain"/>
    <property type="match status" value="1"/>
</dbReference>
<dbReference type="InterPro" id="IPR013154">
    <property type="entry name" value="ADH-like_N"/>
</dbReference>
<dbReference type="Proteomes" id="UP000292702">
    <property type="component" value="Unassembled WGS sequence"/>
</dbReference>
<dbReference type="CDD" id="cd08249">
    <property type="entry name" value="enoyl_reductase_like"/>
    <property type="match status" value="1"/>
</dbReference>
<dbReference type="Pfam" id="PF00107">
    <property type="entry name" value="ADH_zinc_N"/>
    <property type="match status" value="1"/>
</dbReference>
<accession>A0A4R0R526</accession>
<dbReference type="InterPro" id="IPR036291">
    <property type="entry name" value="NAD(P)-bd_dom_sf"/>
</dbReference>
<dbReference type="STRING" id="92696.A0A4R0R526"/>
<dbReference type="PANTHER" id="PTHR45348:SF2">
    <property type="entry name" value="ZINC-TYPE ALCOHOL DEHYDROGENASE-LIKE PROTEIN C2E1P3.01"/>
    <property type="match status" value="1"/>
</dbReference>
<evidence type="ECO:0000313" key="2">
    <source>
        <dbReference type="EMBL" id="TCD62490.1"/>
    </source>
</evidence>
<dbReference type="AlphaFoldDB" id="A0A4R0R526"/>
<dbReference type="EMBL" id="RWJN01000367">
    <property type="protein sequence ID" value="TCD62490.1"/>
    <property type="molecule type" value="Genomic_DNA"/>
</dbReference>
<dbReference type="GO" id="GO:0016651">
    <property type="term" value="F:oxidoreductase activity, acting on NAD(P)H"/>
    <property type="evidence" value="ECO:0007669"/>
    <property type="project" value="InterPro"/>
</dbReference>
<dbReference type="SUPFAM" id="SSF51735">
    <property type="entry name" value="NAD(P)-binding Rossmann-fold domains"/>
    <property type="match status" value="1"/>
</dbReference>
<gene>
    <name evidence="2" type="ORF">EIP91_006811</name>
</gene>
<organism evidence="2 3">
    <name type="scientific">Steccherinum ochraceum</name>
    <dbReference type="NCBI Taxonomy" id="92696"/>
    <lineage>
        <taxon>Eukaryota</taxon>
        <taxon>Fungi</taxon>
        <taxon>Dikarya</taxon>
        <taxon>Basidiomycota</taxon>
        <taxon>Agaricomycotina</taxon>
        <taxon>Agaricomycetes</taxon>
        <taxon>Polyporales</taxon>
        <taxon>Steccherinaceae</taxon>
        <taxon>Steccherinum</taxon>
    </lineage>
</organism>
<dbReference type="InterPro" id="IPR047122">
    <property type="entry name" value="Trans-enoyl_RdTase-like"/>
</dbReference>
<protein>
    <recommendedName>
        <fullName evidence="1">Enoyl reductase (ER) domain-containing protein</fullName>
    </recommendedName>
</protein>
<dbReference type="OrthoDB" id="3233595at2759"/>